<protein>
    <submittedName>
        <fullName evidence="2">YidB family protein</fullName>
    </submittedName>
</protein>
<dbReference type="Proteomes" id="UP000246073">
    <property type="component" value="Unassembled WGS sequence"/>
</dbReference>
<feature type="region of interest" description="Disordered" evidence="1">
    <location>
        <begin position="37"/>
        <end position="61"/>
    </location>
</feature>
<dbReference type="Proteomes" id="UP000574931">
    <property type="component" value="Unassembled WGS sequence"/>
</dbReference>
<name>A0A2P9HKP2_9HYPH</name>
<dbReference type="InterPro" id="IPR045372">
    <property type="entry name" value="YidB"/>
</dbReference>
<evidence type="ECO:0000313" key="2">
    <source>
        <dbReference type="EMBL" id="NNU58689.1"/>
    </source>
</evidence>
<sequence length="216" mass="20633">MGSYDDNSNGSPIPGGSLAKPIMIALGALLVGKMLGGSKEEPAPTQAQPVPDQSQAGGGLGDLLGGLLGGGAAGNASAAPSAGQAGGLGGGLLGGILGGLGGLLGGAAAGNASAAPSAPGPLSGGLGGLLEQLNQAGLGEKVESWVGQGQNHPIEPGQLGDAIGQKTLSEIAQHAGIDQQELLNQLSQVLPGLVDKLTANGQVPDTNALSKLLQGR</sequence>
<evidence type="ECO:0000313" key="4">
    <source>
        <dbReference type="Proteomes" id="UP000246073"/>
    </source>
</evidence>
<keyword evidence="5" id="KW-1185">Reference proteome</keyword>
<reference evidence="3" key="1">
    <citation type="submission" date="2017-12" db="EMBL/GenBank/DDBJ databases">
        <authorList>
            <person name="Hurst M.R.H."/>
        </authorList>
    </citation>
    <scope>NUCLEOTIDE SEQUENCE [LARGE SCALE GENOMIC DNA]</scope>
    <source>
        <strain evidence="3">FI11154</strain>
    </source>
</reference>
<dbReference type="EMBL" id="OOFM01000005">
    <property type="protein sequence ID" value="SPL64649.1"/>
    <property type="molecule type" value="Genomic_DNA"/>
</dbReference>
<dbReference type="RefSeq" id="WP_109368453.1">
    <property type="nucleotide sequence ID" value="NZ_JABFCY010000001.1"/>
</dbReference>
<dbReference type="AlphaFoldDB" id="A0A2P9HKP2"/>
<evidence type="ECO:0000313" key="3">
    <source>
        <dbReference type="EMBL" id="SPL64649.1"/>
    </source>
</evidence>
<organism evidence="3 4">
    <name type="scientific">Ochrobactrum soli</name>
    <dbReference type="NCBI Taxonomy" id="2448455"/>
    <lineage>
        <taxon>Bacteria</taxon>
        <taxon>Pseudomonadati</taxon>
        <taxon>Pseudomonadota</taxon>
        <taxon>Alphaproteobacteria</taxon>
        <taxon>Hyphomicrobiales</taxon>
        <taxon>Brucellaceae</taxon>
        <taxon>Brucella/Ochrobactrum group</taxon>
        <taxon>Ochrobactrum</taxon>
    </lineage>
</organism>
<dbReference type="InterPro" id="IPR027405">
    <property type="entry name" value="YidB-like"/>
</dbReference>
<dbReference type="Gene3D" id="1.10.10.690">
    <property type="entry name" value="YidB-like"/>
    <property type="match status" value="1"/>
</dbReference>
<accession>A0A2P9HKP2</accession>
<reference evidence="2 5" key="3">
    <citation type="submission" date="2020-05" db="EMBL/GenBank/DDBJ databases">
        <title>Draft Genome Sequence of Ochrobactrum soli Isolated from Stable Fly Gut.</title>
        <authorList>
            <person name="Pileggi M.T."/>
            <person name="Vazhakkala L.J."/>
            <person name="Wong C.N."/>
        </authorList>
    </citation>
    <scope>NUCLEOTIDE SEQUENCE [LARGE SCALE GENOMIC DNA]</scope>
    <source>
        <strain evidence="2 5">MTP-C0764</strain>
    </source>
</reference>
<evidence type="ECO:0000313" key="5">
    <source>
        <dbReference type="Proteomes" id="UP000574931"/>
    </source>
</evidence>
<dbReference type="SUPFAM" id="SSF140804">
    <property type="entry name" value="YidB-like"/>
    <property type="match status" value="1"/>
</dbReference>
<dbReference type="Pfam" id="PF20159">
    <property type="entry name" value="YidB"/>
    <property type="match status" value="1"/>
</dbReference>
<reference evidence="4" key="2">
    <citation type="submission" date="2017-12" db="EMBL/GenBank/DDBJ databases">
        <authorList>
            <person name="Diaz M."/>
        </authorList>
    </citation>
    <scope>NUCLEOTIDE SEQUENCE [LARGE SCALE GENOMIC DNA]</scope>
    <source>
        <strain evidence="4">FI11154</strain>
    </source>
</reference>
<gene>
    <name evidence="2" type="ORF">HKX02_00265</name>
    <name evidence="3" type="ORF">OHAE_516</name>
</gene>
<evidence type="ECO:0000256" key="1">
    <source>
        <dbReference type="SAM" id="MobiDB-lite"/>
    </source>
</evidence>
<dbReference type="EMBL" id="JABFCY010000001">
    <property type="protein sequence ID" value="NNU58689.1"/>
    <property type="molecule type" value="Genomic_DNA"/>
</dbReference>
<proteinExistence type="predicted"/>